<evidence type="ECO:0000313" key="3">
    <source>
        <dbReference type="Proteomes" id="UP000075881"/>
    </source>
</evidence>
<protein>
    <submittedName>
        <fullName evidence="2">Uncharacterized protein</fullName>
    </submittedName>
</protein>
<dbReference type="EnsemblMetazoa" id="ACHR014143-RC">
    <property type="protein sequence ID" value="ACHR014143-PC"/>
    <property type="gene ID" value="ACHR014143"/>
</dbReference>
<dbReference type="AlphaFoldDB" id="A0A182KI48"/>
<evidence type="ECO:0000256" key="1">
    <source>
        <dbReference type="SAM" id="MobiDB-lite"/>
    </source>
</evidence>
<organism evidence="2 3">
    <name type="scientific">Anopheles christyi</name>
    <dbReference type="NCBI Taxonomy" id="43041"/>
    <lineage>
        <taxon>Eukaryota</taxon>
        <taxon>Metazoa</taxon>
        <taxon>Ecdysozoa</taxon>
        <taxon>Arthropoda</taxon>
        <taxon>Hexapoda</taxon>
        <taxon>Insecta</taxon>
        <taxon>Pterygota</taxon>
        <taxon>Neoptera</taxon>
        <taxon>Endopterygota</taxon>
        <taxon>Diptera</taxon>
        <taxon>Nematocera</taxon>
        <taxon>Culicoidea</taxon>
        <taxon>Culicidae</taxon>
        <taxon>Anophelinae</taxon>
        <taxon>Anopheles</taxon>
    </lineage>
</organism>
<feature type="region of interest" description="Disordered" evidence="1">
    <location>
        <begin position="18"/>
        <end position="43"/>
    </location>
</feature>
<reference evidence="3" key="1">
    <citation type="submission" date="2013-03" db="EMBL/GenBank/DDBJ databases">
        <title>The Genome Sequence of Anopheles christyi ACHKN1017.</title>
        <authorList>
            <consortium name="The Broad Institute Genomics Platform"/>
            <person name="Neafsey D.E."/>
            <person name="Besansky N."/>
            <person name="Walker B."/>
            <person name="Young S.K."/>
            <person name="Zeng Q."/>
            <person name="Gargeya S."/>
            <person name="Fitzgerald M."/>
            <person name="Haas B."/>
            <person name="Abouelleil A."/>
            <person name="Allen A.W."/>
            <person name="Alvarado L."/>
            <person name="Arachchi H.M."/>
            <person name="Berlin A.M."/>
            <person name="Chapman S.B."/>
            <person name="Gainer-Dewar J."/>
            <person name="Goldberg J."/>
            <person name="Griggs A."/>
            <person name="Gujja S."/>
            <person name="Hansen M."/>
            <person name="Howarth C."/>
            <person name="Imamovic A."/>
            <person name="Ireland A."/>
            <person name="Larimer J."/>
            <person name="McCowan C."/>
            <person name="Murphy C."/>
            <person name="Pearson M."/>
            <person name="Poon T.W."/>
            <person name="Priest M."/>
            <person name="Roberts A."/>
            <person name="Saif S."/>
            <person name="Shea T."/>
            <person name="Sisk P."/>
            <person name="Sykes S."/>
            <person name="Wortman J."/>
            <person name="Nusbaum C."/>
            <person name="Birren B."/>
        </authorList>
    </citation>
    <scope>NUCLEOTIDE SEQUENCE [LARGE SCALE GENOMIC DNA]</scope>
    <source>
        <strain evidence="3">ACHKN1017</strain>
    </source>
</reference>
<evidence type="ECO:0000313" key="2">
    <source>
        <dbReference type="EnsemblMetazoa" id="ACHR014143-PC"/>
    </source>
</evidence>
<proteinExistence type="predicted"/>
<reference evidence="2" key="2">
    <citation type="submission" date="2020-05" db="UniProtKB">
        <authorList>
            <consortium name="EnsemblMetazoa"/>
        </authorList>
    </citation>
    <scope>IDENTIFICATION</scope>
    <source>
        <strain evidence="2">ACHKN1017</strain>
    </source>
</reference>
<name>A0A182KI48_9DIPT</name>
<sequence length="43" mass="4800">MTSLCSSVCKCLPSFRSHRKARQSLPPDVHSEPSPHDPNLPTR</sequence>
<dbReference type="VEuPathDB" id="VectorBase:ACHR014143"/>
<accession>A0A182KI48</accession>
<keyword evidence="3" id="KW-1185">Reference proteome</keyword>
<dbReference type="Proteomes" id="UP000075881">
    <property type="component" value="Unassembled WGS sequence"/>
</dbReference>